<organism evidence="3 4">
    <name type="scientific">Mesonia sediminis</name>
    <dbReference type="NCBI Taxonomy" id="1703946"/>
    <lineage>
        <taxon>Bacteria</taxon>
        <taxon>Pseudomonadati</taxon>
        <taxon>Bacteroidota</taxon>
        <taxon>Flavobacteriia</taxon>
        <taxon>Flavobacteriales</taxon>
        <taxon>Flavobacteriaceae</taxon>
        <taxon>Mesonia</taxon>
    </lineage>
</organism>
<sequence>MAYASFMGLLKTILIILLVYFGLKIIFKWLKPFLLKYILNKVNQKMQDQFKQQADFNRPQQAKKENLEKSEKKVGEYIDYEEID</sequence>
<accession>A0ABW5SBK0</accession>
<dbReference type="EMBL" id="JBHULZ010000023">
    <property type="protein sequence ID" value="MFD2697062.1"/>
    <property type="molecule type" value="Genomic_DNA"/>
</dbReference>
<feature type="compositionally biased region" description="Polar residues" evidence="1">
    <location>
        <begin position="50"/>
        <end position="60"/>
    </location>
</feature>
<comment type="caution">
    <text evidence="3">The sequence shown here is derived from an EMBL/GenBank/DDBJ whole genome shotgun (WGS) entry which is preliminary data.</text>
</comment>
<keyword evidence="4" id="KW-1185">Reference proteome</keyword>
<evidence type="ECO:0000313" key="4">
    <source>
        <dbReference type="Proteomes" id="UP001597357"/>
    </source>
</evidence>
<gene>
    <name evidence="3" type="ORF">ACFSQ0_03585</name>
</gene>
<dbReference type="RefSeq" id="WP_379044231.1">
    <property type="nucleotide sequence ID" value="NZ_JBHULZ010000023.1"/>
</dbReference>
<keyword evidence="2" id="KW-0812">Transmembrane</keyword>
<evidence type="ECO:0000256" key="2">
    <source>
        <dbReference type="SAM" id="Phobius"/>
    </source>
</evidence>
<reference evidence="4" key="1">
    <citation type="journal article" date="2019" name="Int. J. Syst. Evol. Microbiol.">
        <title>The Global Catalogue of Microorganisms (GCM) 10K type strain sequencing project: providing services to taxonomists for standard genome sequencing and annotation.</title>
        <authorList>
            <consortium name="The Broad Institute Genomics Platform"/>
            <consortium name="The Broad Institute Genome Sequencing Center for Infectious Disease"/>
            <person name="Wu L."/>
            <person name="Ma J."/>
        </authorList>
    </citation>
    <scope>NUCLEOTIDE SEQUENCE [LARGE SCALE GENOMIC DNA]</scope>
    <source>
        <strain evidence="4">KCTC 42255</strain>
    </source>
</reference>
<feature type="region of interest" description="Disordered" evidence="1">
    <location>
        <begin position="50"/>
        <end position="69"/>
    </location>
</feature>
<protein>
    <submittedName>
        <fullName evidence="3">DUF4834 domain-containing protein</fullName>
    </submittedName>
</protein>
<dbReference type="Proteomes" id="UP001597357">
    <property type="component" value="Unassembled WGS sequence"/>
</dbReference>
<keyword evidence="2" id="KW-1133">Transmembrane helix</keyword>
<evidence type="ECO:0000256" key="1">
    <source>
        <dbReference type="SAM" id="MobiDB-lite"/>
    </source>
</evidence>
<keyword evidence="2" id="KW-0472">Membrane</keyword>
<name>A0ABW5SBK0_9FLAO</name>
<evidence type="ECO:0000313" key="3">
    <source>
        <dbReference type="EMBL" id="MFD2697062.1"/>
    </source>
</evidence>
<proteinExistence type="predicted"/>
<feature type="transmembrane region" description="Helical" evidence="2">
    <location>
        <begin position="6"/>
        <end position="27"/>
    </location>
</feature>